<dbReference type="Gene3D" id="2.40.160.20">
    <property type="match status" value="1"/>
</dbReference>
<proteinExistence type="predicted"/>
<dbReference type="AlphaFoldDB" id="A0A434A6I5"/>
<feature type="domain" description="Outer membrane protein beta-barrel" evidence="2">
    <location>
        <begin position="20"/>
        <end position="198"/>
    </location>
</feature>
<reference evidence="4" key="1">
    <citation type="journal article" date="2019" name="Syst. Appl. Microbiol.">
        <title>Flavobacterium circumlabens sp. nov. and Flavobacterium cupreum sp. nov., two psychrotrophic species isolated from Antarctic environmental samples.</title>
        <authorList>
            <person name="Kralova S."/>
            <person name="Busse H.-J."/>
            <person name="Svec P."/>
            <person name="Maslanova I."/>
            <person name="Stankova E."/>
            <person name="Bartak M."/>
            <person name="Sedlacek I."/>
        </authorList>
    </citation>
    <scope>NUCLEOTIDE SEQUENCE [LARGE SCALE GENOMIC DNA]</scope>
    <source>
        <strain evidence="4">CCM 8825</strain>
    </source>
</reference>
<keyword evidence="4" id="KW-1185">Reference proteome</keyword>
<keyword evidence="1" id="KW-0732">Signal</keyword>
<dbReference type="InterPro" id="IPR025665">
    <property type="entry name" value="Beta-barrel_OMP_2"/>
</dbReference>
<dbReference type="SUPFAM" id="SSF56925">
    <property type="entry name" value="OMPA-like"/>
    <property type="match status" value="1"/>
</dbReference>
<dbReference type="EMBL" id="QWDM01000007">
    <property type="protein sequence ID" value="RUT69946.1"/>
    <property type="molecule type" value="Genomic_DNA"/>
</dbReference>
<evidence type="ECO:0000256" key="1">
    <source>
        <dbReference type="SAM" id="SignalP"/>
    </source>
</evidence>
<dbReference type="InterPro" id="IPR011250">
    <property type="entry name" value="OMP/PagP_B-barrel"/>
</dbReference>
<feature type="signal peptide" evidence="1">
    <location>
        <begin position="1"/>
        <end position="20"/>
    </location>
</feature>
<feature type="chain" id="PRO_5019294799" evidence="1">
    <location>
        <begin position="21"/>
        <end position="223"/>
    </location>
</feature>
<comment type="caution">
    <text evidence="3">The sequence shown here is derived from an EMBL/GenBank/DDBJ whole genome shotgun (WGS) entry which is preliminary data.</text>
</comment>
<evidence type="ECO:0000313" key="4">
    <source>
        <dbReference type="Proteomes" id="UP000288102"/>
    </source>
</evidence>
<dbReference type="Pfam" id="PF13568">
    <property type="entry name" value="OMP_b-brl_2"/>
    <property type="match status" value="1"/>
</dbReference>
<dbReference type="OrthoDB" id="893738at2"/>
<organism evidence="3 4">
    <name type="scientific">Flavobacterium cupreum</name>
    <dbReference type="NCBI Taxonomy" id="2133766"/>
    <lineage>
        <taxon>Bacteria</taxon>
        <taxon>Pseudomonadati</taxon>
        <taxon>Bacteroidota</taxon>
        <taxon>Flavobacteriia</taxon>
        <taxon>Flavobacteriales</taxon>
        <taxon>Flavobacteriaceae</taxon>
        <taxon>Flavobacterium</taxon>
    </lineage>
</organism>
<accession>A0A434A6I5</accession>
<gene>
    <name evidence="3" type="ORF">D0817_12185</name>
</gene>
<evidence type="ECO:0000313" key="3">
    <source>
        <dbReference type="EMBL" id="RUT69946.1"/>
    </source>
</evidence>
<sequence length="223" mass="25368">MRKITFLFFAIALITFKAAAQDSKIKFGLQGGLNYSSLRGNDSYSDDTPGFSYLFGVSFQYKIKDNLSLKADLNYERKTQVSKEVIEILDNPNMFYGVYHFKNTTYQNYIMLPILLKYNFTRSKSFYINGGPFLGYLLKSGTSTDLSLPGMNSDDTDDTKYRKSLDYGIVAGIGKEFKLSDNNQIYIEIRENLGLANMAKTEVTYLNNIKTNALNLIIGYNFN</sequence>
<dbReference type="RefSeq" id="WP_127338622.1">
    <property type="nucleotide sequence ID" value="NZ_QWDM01000007.1"/>
</dbReference>
<dbReference type="Proteomes" id="UP000288102">
    <property type="component" value="Unassembled WGS sequence"/>
</dbReference>
<protein>
    <submittedName>
        <fullName evidence="3">PorT family protein</fullName>
    </submittedName>
</protein>
<name>A0A434A6I5_9FLAO</name>
<evidence type="ECO:0000259" key="2">
    <source>
        <dbReference type="Pfam" id="PF13568"/>
    </source>
</evidence>